<evidence type="ECO:0000256" key="2">
    <source>
        <dbReference type="ARBA" id="ARBA00023125"/>
    </source>
</evidence>
<dbReference type="Proteomes" id="UP000505325">
    <property type="component" value="Chromosome"/>
</dbReference>
<sequence length="225" mass="25079">MTINQDVCVKKGRGRPKLFDRETALDKALELFWAHGYEATSMSDLVTATGAKAPTLYAEFENKEGLFRAVMHRYIEKFTAQRNATLRCEESCVSKGIENYFRATAECFTDRDKPAGCFFICTSTALSASSSEVADMLRAKHHSQENSLETFLQERQVKGELSASTDTRALAKYLTCVLQGMSVRAREGSTREELDGIIDTMMQLWPMLSGVCQTTAARTPQLAES</sequence>
<dbReference type="Pfam" id="PF00440">
    <property type="entry name" value="TetR_N"/>
    <property type="match status" value="1"/>
</dbReference>
<name>A0A6M8UK13_9GAMM</name>
<dbReference type="PANTHER" id="PTHR47506:SF1">
    <property type="entry name" value="HTH-TYPE TRANSCRIPTIONAL REGULATOR YJDC"/>
    <property type="match status" value="1"/>
</dbReference>
<evidence type="ECO:0000259" key="5">
    <source>
        <dbReference type="PROSITE" id="PS50977"/>
    </source>
</evidence>
<keyword evidence="1" id="KW-0805">Transcription regulation</keyword>
<dbReference type="AlphaFoldDB" id="A0A6M8UK13"/>
<evidence type="ECO:0000256" key="4">
    <source>
        <dbReference type="PROSITE-ProRule" id="PRU00335"/>
    </source>
</evidence>
<dbReference type="FunFam" id="1.10.10.60:FF:000183">
    <property type="entry name" value="Transcriptional regulator, TetR family"/>
    <property type="match status" value="1"/>
</dbReference>
<keyword evidence="3" id="KW-0804">Transcription</keyword>
<evidence type="ECO:0000313" key="7">
    <source>
        <dbReference type="Proteomes" id="UP000505325"/>
    </source>
</evidence>
<keyword evidence="2 4" id="KW-0238">DNA-binding</keyword>
<feature type="domain" description="HTH tetR-type" evidence="5">
    <location>
        <begin position="18"/>
        <end position="78"/>
    </location>
</feature>
<proteinExistence type="predicted"/>
<dbReference type="InterPro" id="IPR011075">
    <property type="entry name" value="TetR_C"/>
</dbReference>
<dbReference type="Pfam" id="PF16925">
    <property type="entry name" value="TetR_C_13"/>
    <property type="match status" value="1"/>
</dbReference>
<dbReference type="SUPFAM" id="SSF48498">
    <property type="entry name" value="Tetracyclin repressor-like, C-terminal domain"/>
    <property type="match status" value="1"/>
</dbReference>
<dbReference type="SUPFAM" id="SSF46689">
    <property type="entry name" value="Homeodomain-like"/>
    <property type="match status" value="1"/>
</dbReference>
<dbReference type="PANTHER" id="PTHR47506">
    <property type="entry name" value="TRANSCRIPTIONAL REGULATORY PROTEIN"/>
    <property type="match status" value="1"/>
</dbReference>
<reference evidence="6 7" key="1">
    <citation type="submission" date="2020-06" db="EMBL/GenBank/DDBJ databases">
        <title>Genome sequence of Paramixta manurensis strain PD-1.</title>
        <authorList>
            <person name="Lee C.W."/>
            <person name="Kim J."/>
        </authorList>
    </citation>
    <scope>NUCLEOTIDE SEQUENCE [LARGE SCALE GENOMIC DNA]</scope>
    <source>
        <strain evidence="6 7">PD-1</strain>
    </source>
</reference>
<feature type="DNA-binding region" description="H-T-H motif" evidence="4">
    <location>
        <begin position="41"/>
        <end position="60"/>
    </location>
</feature>
<evidence type="ECO:0000256" key="1">
    <source>
        <dbReference type="ARBA" id="ARBA00023015"/>
    </source>
</evidence>
<dbReference type="KEGG" id="pmak:PMPD1_2257"/>
<protein>
    <submittedName>
        <fullName evidence="6">TetR/AcrR family transcriptional regulator</fullName>
    </submittedName>
</protein>
<evidence type="ECO:0000256" key="3">
    <source>
        <dbReference type="ARBA" id="ARBA00023163"/>
    </source>
</evidence>
<gene>
    <name evidence="6" type="ORF">PMPD1_2257</name>
</gene>
<dbReference type="InterPro" id="IPR009057">
    <property type="entry name" value="Homeodomain-like_sf"/>
</dbReference>
<dbReference type="RefSeq" id="WP_173634160.1">
    <property type="nucleotide sequence ID" value="NZ_CP054212.1"/>
</dbReference>
<evidence type="ECO:0000313" key="6">
    <source>
        <dbReference type="EMBL" id="QKJ87202.1"/>
    </source>
</evidence>
<dbReference type="Gene3D" id="1.10.10.60">
    <property type="entry name" value="Homeodomain-like"/>
    <property type="match status" value="1"/>
</dbReference>
<dbReference type="InterPro" id="IPR001647">
    <property type="entry name" value="HTH_TetR"/>
</dbReference>
<keyword evidence="7" id="KW-1185">Reference proteome</keyword>
<organism evidence="6 7">
    <name type="scientific">Paramixta manurensis</name>
    <dbReference type="NCBI Taxonomy" id="2740817"/>
    <lineage>
        <taxon>Bacteria</taxon>
        <taxon>Pseudomonadati</taxon>
        <taxon>Pseudomonadota</taxon>
        <taxon>Gammaproteobacteria</taxon>
        <taxon>Enterobacterales</taxon>
        <taxon>Erwiniaceae</taxon>
        <taxon>Paramixta</taxon>
    </lineage>
</organism>
<dbReference type="GO" id="GO:0003677">
    <property type="term" value="F:DNA binding"/>
    <property type="evidence" value="ECO:0007669"/>
    <property type="project" value="UniProtKB-UniRule"/>
</dbReference>
<dbReference type="EMBL" id="CP054212">
    <property type="protein sequence ID" value="QKJ87202.1"/>
    <property type="molecule type" value="Genomic_DNA"/>
</dbReference>
<dbReference type="PROSITE" id="PS50977">
    <property type="entry name" value="HTH_TETR_2"/>
    <property type="match status" value="1"/>
</dbReference>
<dbReference type="Gene3D" id="1.10.357.10">
    <property type="entry name" value="Tetracycline Repressor, domain 2"/>
    <property type="match status" value="1"/>
</dbReference>
<dbReference type="InterPro" id="IPR036271">
    <property type="entry name" value="Tet_transcr_reg_TetR-rel_C_sf"/>
</dbReference>
<accession>A0A6M8UK13</accession>